<proteinExistence type="predicted"/>
<dbReference type="EMBL" id="WQMT02000005">
    <property type="protein sequence ID" value="KAG9222835.1"/>
    <property type="molecule type" value="Genomic_DNA"/>
</dbReference>
<organism evidence="1 2">
    <name type="scientific">Pleurotus cornucopiae</name>
    <name type="common">Cornucopia mushroom</name>
    <dbReference type="NCBI Taxonomy" id="5321"/>
    <lineage>
        <taxon>Eukaryota</taxon>
        <taxon>Fungi</taxon>
        <taxon>Dikarya</taxon>
        <taxon>Basidiomycota</taxon>
        <taxon>Agaricomycotina</taxon>
        <taxon>Agaricomycetes</taxon>
        <taxon>Agaricomycetidae</taxon>
        <taxon>Agaricales</taxon>
        <taxon>Pleurotineae</taxon>
        <taxon>Pleurotaceae</taxon>
        <taxon>Pleurotus</taxon>
    </lineage>
</organism>
<comment type="caution">
    <text evidence="1">The sequence shown here is derived from an EMBL/GenBank/DDBJ whole genome shotgun (WGS) entry which is preliminary data.</text>
</comment>
<reference evidence="1 2" key="1">
    <citation type="journal article" date="2021" name="Appl. Environ. Microbiol.">
        <title>Genetic linkage and physical mapping for an oyster mushroom Pleurotus cornucopiae and QTL analysis for the trait cap color.</title>
        <authorList>
            <person name="Zhang Y."/>
            <person name="Gao W."/>
            <person name="Sonnenberg A."/>
            <person name="Chen Q."/>
            <person name="Zhang J."/>
            <person name="Huang C."/>
        </authorList>
    </citation>
    <scope>NUCLEOTIDE SEQUENCE [LARGE SCALE GENOMIC DNA]</scope>
    <source>
        <strain evidence="1">CCMSSC00406</strain>
    </source>
</reference>
<dbReference type="Proteomes" id="UP000824881">
    <property type="component" value="Unassembled WGS sequence"/>
</dbReference>
<sequence length="373" mass="42302">MSSESEQASKKQKMTKASFTFLHPVSPLELVPSGHWYSQWHFPLRRGSSSVPAEIDEHISRVWDPAILQTCDIVVDVGAVYDESKQLFDHHQRSFTEVFGHGFTTKLSSAGLVYKHFGKEVISNVTQLPTDDEKVETLWLKMYKEFIEAIDAIDNGIAQYPADVKPLYRSRTDLSSRVGHLNPTWNESVDAQAVDVLFGKASALTGEEFLGRLKYYANAWLPARNLLIASIANSLNVDPSGKIIVFEQFLPWKEHLFELEEQQQTPEDSKAIYVVYPDEMAGAWRIQAVPVSPESFQSRKALPEAWRGLRDDELSSVSKIEGGIFVHASGFIGGESLHAVMNLIRFEPSLTRFHLFLQATRPRKAPWLWLWQL</sequence>
<gene>
    <name evidence="1" type="ORF">CCMSSC00406_0000476</name>
</gene>
<accession>A0ACB7IXS3</accession>
<name>A0ACB7IXS3_PLECO</name>
<evidence type="ECO:0000313" key="2">
    <source>
        <dbReference type="Proteomes" id="UP000824881"/>
    </source>
</evidence>
<evidence type="ECO:0000313" key="1">
    <source>
        <dbReference type="EMBL" id="KAG9222835.1"/>
    </source>
</evidence>
<keyword evidence="2" id="KW-1185">Reference proteome</keyword>
<protein>
    <submittedName>
        <fullName evidence="1">Uncharacterized protein</fullName>
    </submittedName>
</protein>